<dbReference type="PANTHER" id="PTHR37816">
    <property type="entry name" value="YALI0E33011P"/>
    <property type="match status" value="1"/>
</dbReference>
<evidence type="ECO:0000313" key="1">
    <source>
        <dbReference type="EMBL" id="OGY88051.1"/>
    </source>
</evidence>
<dbReference type="AlphaFoldDB" id="A0A1G2BFU3"/>
<comment type="caution">
    <text evidence="1">The sequence shown here is derived from an EMBL/GenBank/DDBJ whole genome shotgun (WGS) entry which is preliminary data.</text>
</comment>
<protein>
    <recommendedName>
        <fullName evidence="3">Topology modulation protein</fullName>
    </recommendedName>
</protein>
<dbReference type="SUPFAM" id="SSF52540">
    <property type="entry name" value="P-loop containing nucleoside triphosphate hydrolases"/>
    <property type="match status" value="1"/>
</dbReference>
<dbReference type="Gene3D" id="3.40.50.300">
    <property type="entry name" value="P-loop containing nucleotide triphosphate hydrolases"/>
    <property type="match status" value="1"/>
</dbReference>
<organism evidence="1 2">
    <name type="scientific">Candidatus Kerfeldbacteria bacterium RIFOXYB2_FULL_38_14</name>
    <dbReference type="NCBI Taxonomy" id="1798547"/>
    <lineage>
        <taxon>Bacteria</taxon>
        <taxon>Candidatus Kerfeldiibacteriota</taxon>
    </lineage>
</organism>
<reference evidence="1 2" key="1">
    <citation type="journal article" date="2016" name="Nat. Commun.">
        <title>Thousands of microbial genomes shed light on interconnected biogeochemical processes in an aquifer system.</title>
        <authorList>
            <person name="Anantharaman K."/>
            <person name="Brown C.T."/>
            <person name="Hug L.A."/>
            <person name="Sharon I."/>
            <person name="Castelle C.J."/>
            <person name="Probst A.J."/>
            <person name="Thomas B.C."/>
            <person name="Singh A."/>
            <person name="Wilkins M.J."/>
            <person name="Karaoz U."/>
            <person name="Brodie E.L."/>
            <person name="Williams K.H."/>
            <person name="Hubbard S.S."/>
            <person name="Banfield J.F."/>
        </authorList>
    </citation>
    <scope>NUCLEOTIDE SEQUENCE [LARGE SCALE GENOMIC DNA]</scope>
</reference>
<dbReference type="Proteomes" id="UP000176420">
    <property type="component" value="Unassembled WGS sequence"/>
</dbReference>
<sequence>MTMNKVLIIGISGTGKTGLAKKISDFLKIPVTHYDEFVWDENWNEVDEKIVEQKLEEVIKKDGWIIEGFIHPAAKSKLKNADTVIYLDYSGWQAFLGGLNRWWIYRGKTRPEMAAGCIEDFNWNYLKVMWKRAERQEIEETIKGFENKMIRLKTRSETDNFLAKLLAK</sequence>
<accession>A0A1G2BFU3</accession>
<dbReference type="EMBL" id="MHKI01000005">
    <property type="protein sequence ID" value="OGY88051.1"/>
    <property type="molecule type" value="Genomic_DNA"/>
</dbReference>
<gene>
    <name evidence="1" type="ORF">A2319_02405</name>
</gene>
<dbReference type="PANTHER" id="PTHR37816:SF3">
    <property type="entry name" value="MODULATES DNA TOPOLOGY"/>
    <property type="match status" value="1"/>
</dbReference>
<name>A0A1G2BFU3_9BACT</name>
<dbReference type="InterPro" id="IPR052922">
    <property type="entry name" value="Cytidylate_Kinase-2"/>
</dbReference>
<evidence type="ECO:0008006" key="3">
    <source>
        <dbReference type="Google" id="ProtNLM"/>
    </source>
</evidence>
<evidence type="ECO:0000313" key="2">
    <source>
        <dbReference type="Proteomes" id="UP000176420"/>
    </source>
</evidence>
<proteinExistence type="predicted"/>
<dbReference type="InterPro" id="IPR027417">
    <property type="entry name" value="P-loop_NTPase"/>
</dbReference>